<accession>A0AB39RP14</accession>
<protein>
    <submittedName>
        <fullName evidence="2">FG-GAP repeat domain-containing protein</fullName>
    </submittedName>
</protein>
<evidence type="ECO:0000256" key="1">
    <source>
        <dbReference type="ARBA" id="ARBA00022729"/>
    </source>
</evidence>
<sequence>MGRHALRRGGSTALVSALAVAVAAATITLFSGTPDGGGAAQAATTTATAAAGTTEIVLDDPQLDTPRSDRLLAAGETGFLHRQAGVAGLLWTDYDDGTTVTVEGPSGVYKPTTTTCYDISVRCASGMYGQAGDTVALPHATYGDPVSLWTPDGSALRTVDLSQSADYVGMYGNTLVTVEWNGVVDAEQLDGHWLHLVDLVDGKQRDRVVTGYPTGGSWNRSTPRTGDENGFLLAYAVNDENGDVDSYTVSYLDFATAQFTEVFTGLQSEPELVLTDDRVGWYTASAGLHLKPRADLTAEETVPVAAGATTGGYPTLVGHWLVLTASGGVTAVSLTDGSARTLLTRAYGTPLATPDGAALVTGGTSASDWWIQRVTPGADGVPQLEKLFKVAPYENTKTGLALSRGSLRVAEDDPSSASDTTSWRTIDNVGGRLTATTATESGSISPKCPYIGTTCSAMWGNLGNGPRDVYLDTYDDGDEGGSGLSNADRLVAIGANPLEFHTEKGAIVDVSDNYAVYNSGGSTPMQYVGEFGQGQRLKRSIRAAALNGPTLWSATTTAGQLTSYSLITDKTLATVTVPGLACVPSELQAAGRWVYWACGTNSAGVYDSKAGTSRSVTPGDVLLGDGFTVRHDHATDQLVLTEAATSTTRVIASGVPDTGLAADRRNRWTVDEYTGLVAWIGAYEQTHVARTGVAPSTVTSFETHAPSYVDPNTPFVGSWLLSRPVNSWSVTFTSVQSGATGRATDTVTGAGAKAWVGTNWYGKAVGGSYFPTGQFTWTLKATGTGTSTPVTVATGKGFLSRGAAVRHDFVSPDGPDGRGDLLTLNSSGGLTFHSGTGTGKFNSKYTGTGWATTITAIPFGDLNGDRCNDVLVRYSSGALRLYKPGCGKAVTPSTSYTTLATSGWTQYNALTSPGDVSGDGRPDLIARGASTGTVYLYKGTSDGKLASRVKLYDNWKGYKKIVGVGDITGDGKADLLAQDTANTLYRYDGKGDGTFAARVKLFTDWGGSYNVVVGVGDITDDGKADLVSRDTSGNLYRNSGDGKGSFGSRTKIATGWSGYKFLG</sequence>
<dbReference type="PANTHER" id="PTHR44103:SF1">
    <property type="entry name" value="PROPROTEIN CONVERTASE P"/>
    <property type="match status" value="1"/>
</dbReference>
<dbReference type="InterPro" id="IPR013517">
    <property type="entry name" value="FG-GAP"/>
</dbReference>
<keyword evidence="1" id="KW-0732">Signal</keyword>
<organism evidence="2">
    <name type="scientific">Streptomyces sp. R41</name>
    <dbReference type="NCBI Taxonomy" id="3238632"/>
    <lineage>
        <taxon>Bacteria</taxon>
        <taxon>Bacillati</taxon>
        <taxon>Actinomycetota</taxon>
        <taxon>Actinomycetes</taxon>
        <taxon>Kitasatosporales</taxon>
        <taxon>Streptomycetaceae</taxon>
        <taxon>Streptomyces</taxon>
    </lineage>
</organism>
<evidence type="ECO:0000313" key="2">
    <source>
        <dbReference type="EMBL" id="XDQ54679.1"/>
    </source>
</evidence>
<dbReference type="InterPro" id="IPR028994">
    <property type="entry name" value="Integrin_alpha_N"/>
</dbReference>
<reference evidence="2" key="1">
    <citation type="submission" date="2024-07" db="EMBL/GenBank/DDBJ databases">
        <authorList>
            <person name="Yu S.T."/>
        </authorList>
    </citation>
    <scope>NUCLEOTIDE SEQUENCE</scope>
    <source>
        <strain evidence="2">R41</strain>
    </source>
</reference>
<dbReference type="PANTHER" id="PTHR44103">
    <property type="entry name" value="PROPROTEIN CONVERTASE P"/>
    <property type="match status" value="1"/>
</dbReference>
<dbReference type="SUPFAM" id="SSF69318">
    <property type="entry name" value="Integrin alpha N-terminal domain"/>
    <property type="match status" value="1"/>
</dbReference>
<gene>
    <name evidence="2" type="ORF">AB5J53_24960</name>
</gene>
<dbReference type="AlphaFoldDB" id="A0AB39RP14"/>
<dbReference type="EMBL" id="CP163443">
    <property type="protein sequence ID" value="XDQ54679.1"/>
    <property type="molecule type" value="Genomic_DNA"/>
</dbReference>
<dbReference type="RefSeq" id="WP_369247880.1">
    <property type="nucleotide sequence ID" value="NZ_CP163443.1"/>
</dbReference>
<proteinExistence type="predicted"/>
<name>A0AB39RP14_9ACTN</name>
<dbReference type="Pfam" id="PF13517">
    <property type="entry name" value="FG-GAP_3"/>
    <property type="match status" value="1"/>
</dbReference>